<feature type="transmembrane region" description="Helical" evidence="1">
    <location>
        <begin position="20"/>
        <end position="43"/>
    </location>
</feature>
<feature type="domain" description="CAAX prenyl protease 2/Lysostaphin resistance protein A-like" evidence="2">
    <location>
        <begin position="133"/>
        <end position="229"/>
    </location>
</feature>
<keyword evidence="1" id="KW-1133">Transmembrane helix</keyword>
<evidence type="ECO:0000259" key="2">
    <source>
        <dbReference type="Pfam" id="PF02517"/>
    </source>
</evidence>
<feature type="transmembrane region" description="Helical" evidence="1">
    <location>
        <begin position="164"/>
        <end position="185"/>
    </location>
</feature>
<dbReference type="InterPro" id="IPR052710">
    <property type="entry name" value="CAAX_protease"/>
</dbReference>
<evidence type="ECO:0000256" key="1">
    <source>
        <dbReference type="SAM" id="Phobius"/>
    </source>
</evidence>
<organism evidence="3 4">
    <name type="scientific">Faecousia intestinalis</name>
    <dbReference type="NCBI Taxonomy" id="3133167"/>
    <lineage>
        <taxon>Bacteria</taxon>
        <taxon>Bacillati</taxon>
        <taxon>Bacillota</taxon>
        <taxon>Clostridia</taxon>
        <taxon>Eubacteriales</taxon>
        <taxon>Oscillospiraceae</taxon>
        <taxon>Faecousia</taxon>
    </lineage>
</organism>
<dbReference type="PANTHER" id="PTHR36435">
    <property type="entry name" value="SLR1288 PROTEIN"/>
    <property type="match status" value="1"/>
</dbReference>
<name>A0ABV1G986_9FIRM</name>
<keyword evidence="1" id="KW-0812">Transmembrane</keyword>
<dbReference type="InterPro" id="IPR003675">
    <property type="entry name" value="Rce1/LyrA-like_dom"/>
</dbReference>
<feature type="transmembrane region" description="Helical" evidence="1">
    <location>
        <begin position="89"/>
        <end position="112"/>
    </location>
</feature>
<feature type="transmembrane region" description="Helical" evidence="1">
    <location>
        <begin position="55"/>
        <end position="77"/>
    </location>
</feature>
<dbReference type="Proteomes" id="UP001491552">
    <property type="component" value="Unassembled WGS sequence"/>
</dbReference>
<protein>
    <submittedName>
        <fullName evidence="3">Type II CAAX endopeptidase family protein</fullName>
    </submittedName>
</protein>
<proteinExistence type="predicted"/>
<comment type="caution">
    <text evidence="3">The sequence shown here is derived from an EMBL/GenBank/DDBJ whole genome shotgun (WGS) entry which is preliminary data.</text>
</comment>
<reference evidence="3 4" key="1">
    <citation type="submission" date="2024-03" db="EMBL/GenBank/DDBJ databases">
        <title>Human intestinal bacterial collection.</title>
        <authorList>
            <person name="Pauvert C."/>
            <person name="Hitch T.C.A."/>
            <person name="Clavel T."/>
        </authorList>
    </citation>
    <scope>NUCLEOTIDE SEQUENCE [LARGE SCALE GENOMIC DNA]</scope>
    <source>
        <strain evidence="3 4">CLA-AA-H192</strain>
    </source>
</reference>
<feature type="transmembrane region" description="Helical" evidence="1">
    <location>
        <begin position="191"/>
        <end position="210"/>
    </location>
</feature>
<accession>A0ABV1G986</accession>
<dbReference type="PANTHER" id="PTHR36435:SF1">
    <property type="entry name" value="CAAX AMINO TERMINAL PROTEASE FAMILY PROTEIN"/>
    <property type="match status" value="1"/>
</dbReference>
<feature type="transmembrane region" description="Helical" evidence="1">
    <location>
        <begin position="217"/>
        <end position="237"/>
    </location>
</feature>
<feature type="transmembrane region" description="Helical" evidence="1">
    <location>
        <begin position="132"/>
        <end position="152"/>
    </location>
</feature>
<evidence type="ECO:0000313" key="3">
    <source>
        <dbReference type="EMBL" id="MEQ2511987.1"/>
    </source>
</evidence>
<dbReference type="EMBL" id="JBBMFF010000254">
    <property type="protein sequence ID" value="MEQ2511987.1"/>
    <property type="molecule type" value="Genomic_DNA"/>
</dbReference>
<gene>
    <name evidence="3" type="ORF">WMO66_12170</name>
</gene>
<dbReference type="Pfam" id="PF02517">
    <property type="entry name" value="Rce1-like"/>
    <property type="match status" value="1"/>
</dbReference>
<keyword evidence="4" id="KW-1185">Reference proteome</keyword>
<keyword evidence="1" id="KW-0472">Membrane</keyword>
<sequence>MSWMFPRRSGIRAPEPREWILGALYLPVFLFFLNFAILTYFPALGFPLTEPRNYFFANLLYMTVNFAVMLLIFRRTLWQSLREFEGKMLLSVLIGFGMCYGANLVLTTAYTVLDIMPENYNQEAVNSLLGGYPLAMTLCTVVLAPLAEECLFRGVLFAPLARRCLPAAYALSMFLFAGMHVFQFLGSMTAANTILCLSLYLPASFSLCWVYQKTGNIWACIFLHMFINFQSVLASLLRSLMQAFL</sequence>
<evidence type="ECO:0000313" key="4">
    <source>
        <dbReference type="Proteomes" id="UP001491552"/>
    </source>
</evidence>
<dbReference type="RefSeq" id="WP_349136690.1">
    <property type="nucleotide sequence ID" value="NZ_JBBMFF010000254.1"/>
</dbReference>